<dbReference type="EMBL" id="BARW01002385">
    <property type="protein sequence ID" value="GAI70883.1"/>
    <property type="molecule type" value="Genomic_DNA"/>
</dbReference>
<dbReference type="AlphaFoldDB" id="X1QRK7"/>
<evidence type="ECO:0000313" key="1">
    <source>
        <dbReference type="EMBL" id="GAI70883.1"/>
    </source>
</evidence>
<sequence length="382" mass="39986">MSWQELPLDRIYFNSFTGVQGTAWPIGTPQVPSDVIADVITMCAARNLIDIDVHGTLQLLASMEHYCFHGHCHETIADVLDLNGQDVDDSRFDNCLINGAQGGANLATYMDCILLGVTNFRGMAKRCAIYSPLAVSVGVSDFDHCTSIHGVITVTVGAPTRLSFKKFSGGMILTLQTGGTALVRGISGYLEVDEMTGGTLDIYADAAEIQINADCTGGTINIYGNARVTDNSGATIVNDYSQETQLDAIESAADPLVMGRAQIAATTIDLDQGIGSYDLFTGTDQVVILESLNIKLPTGAPGGTLTSISIQTDDATPGVIIDAVAGAVANLLTEADLGWTGTLYITVGTKIQLSIAGGPSVADYICNVTAKYRAVVSGGSLA</sequence>
<reference evidence="1" key="1">
    <citation type="journal article" date="2014" name="Front. Microbiol.">
        <title>High frequency of phylogenetically diverse reductive dehalogenase-homologous genes in deep subseafloor sedimentary metagenomes.</title>
        <authorList>
            <person name="Kawai M."/>
            <person name="Futagami T."/>
            <person name="Toyoda A."/>
            <person name="Takaki Y."/>
            <person name="Nishi S."/>
            <person name="Hori S."/>
            <person name="Arai W."/>
            <person name="Tsubouchi T."/>
            <person name="Morono Y."/>
            <person name="Uchiyama I."/>
            <person name="Ito T."/>
            <person name="Fujiyama A."/>
            <person name="Inagaki F."/>
            <person name="Takami H."/>
        </authorList>
    </citation>
    <scope>NUCLEOTIDE SEQUENCE</scope>
    <source>
        <strain evidence="1">Expedition CK06-06</strain>
    </source>
</reference>
<protein>
    <submittedName>
        <fullName evidence="1">Uncharacterized protein</fullName>
    </submittedName>
</protein>
<gene>
    <name evidence="1" type="ORF">S12H4_06699</name>
</gene>
<comment type="caution">
    <text evidence="1">The sequence shown here is derived from an EMBL/GenBank/DDBJ whole genome shotgun (WGS) entry which is preliminary data.</text>
</comment>
<organism evidence="1">
    <name type="scientific">marine sediment metagenome</name>
    <dbReference type="NCBI Taxonomy" id="412755"/>
    <lineage>
        <taxon>unclassified sequences</taxon>
        <taxon>metagenomes</taxon>
        <taxon>ecological metagenomes</taxon>
    </lineage>
</organism>
<name>X1QRK7_9ZZZZ</name>
<proteinExistence type="predicted"/>
<accession>X1QRK7</accession>